<evidence type="ECO:0000313" key="4">
    <source>
        <dbReference type="Proteomes" id="UP000245765"/>
    </source>
</evidence>
<dbReference type="SUPFAM" id="SSF160719">
    <property type="entry name" value="gpW/gp25-like"/>
    <property type="match status" value="1"/>
</dbReference>
<organism evidence="3 4">
    <name type="scientific">Falsiroseomonas bella</name>
    <dbReference type="NCBI Taxonomy" id="2184016"/>
    <lineage>
        <taxon>Bacteria</taxon>
        <taxon>Pseudomonadati</taxon>
        <taxon>Pseudomonadota</taxon>
        <taxon>Alphaproteobacteria</taxon>
        <taxon>Acetobacterales</taxon>
        <taxon>Roseomonadaceae</taxon>
        <taxon>Falsiroseomonas</taxon>
    </lineage>
</organism>
<dbReference type="Proteomes" id="UP000245765">
    <property type="component" value="Unassembled WGS sequence"/>
</dbReference>
<feature type="region of interest" description="Disordered" evidence="1">
    <location>
        <begin position="59"/>
        <end position="78"/>
    </location>
</feature>
<feature type="compositionally biased region" description="Basic residues" evidence="1">
    <location>
        <begin position="14"/>
        <end position="33"/>
    </location>
</feature>
<accession>A0A317FGN1</accession>
<feature type="domain" description="IraD/Gp25-like" evidence="2">
    <location>
        <begin position="163"/>
        <end position="243"/>
    </location>
</feature>
<dbReference type="EMBL" id="QGNA01000002">
    <property type="protein sequence ID" value="PWS37743.1"/>
    <property type="molecule type" value="Genomic_DNA"/>
</dbReference>
<evidence type="ECO:0000313" key="3">
    <source>
        <dbReference type="EMBL" id="PWS37743.1"/>
    </source>
</evidence>
<feature type="compositionally biased region" description="Basic and acidic residues" evidence="1">
    <location>
        <begin position="35"/>
        <end position="46"/>
    </location>
</feature>
<comment type="caution">
    <text evidence="3">The sequence shown here is derived from an EMBL/GenBank/DDBJ whole genome shotgun (WGS) entry which is preliminary data.</text>
</comment>
<proteinExistence type="predicted"/>
<dbReference type="AlphaFoldDB" id="A0A317FGN1"/>
<dbReference type="Pfam" id="PF04965">
    <property type="entry name" value="GPW_gp25"/>
    <property type="match status" value="1"/>
</dbReference>
<protein>
    <recommendedName>
        <fullName evidence="2">IraD/Gp25-like domain-containing protein</fullName>
    </recommendedName>
</protein>
<evidence type="ECO:0000259" key="2">
    <source>
        <dbReference type="Pfam" id="PF04965"/>
    </source>
</evidence>
<dbReference type="InterPro" id="IPR007048">
    <property type="entry name" value="IraD/Gp25-like"/>
</dbReference>
<gene>
    <name evidence="3" type="ORF">DFH01_12320</name>
</gene>
<keyword evidence="4" id="KW-1185">Reference proteome</keyword>
<feature type="region of interest" description="Disordered" evidence="1">
    <location>
        <begin position="1"/>
        <end position="47"/>
    </location>
</feature>
<evidence type="ECO:0000256" key="1">
    <source>
        <dbReference type="SAM" id="MobiDB-lite"/>
    </source>
</evidence>
<feature type="compositionally biased region" description="Basic and acidic residues" evidence="1">
    <location>
        <begin position="1"/>
        <end position="12"/>
    </location>
</feature>
<reference evidence="4" key="1">
    <citation type="submission" date="2018-05" db="EMBL/GenBank/DDBJ databases">
        <authorList>
            <person name="Du Z."/>
            <person name="Wang X."/>
        </authorList>
    </citation>
    <scope>NUCLEOTIDE SEQUENCE [LARGE SCALE GENOMIC DNA]</scope>
    <source>
        <strain evidence="4">CQN31</strain>
    </source>
</reference>
<sequence length="262" mass="29270">MREGDDRLDARQRAVQHRGAHRHPRRQARHGAAARHPEADPRHPAHGEGACKALRRLRRAAQQQLHHRRGTRGHQARLGHRLDLQLRHPRADHLRLHPVQHHLLDPDPDPGLLLDAAAEVLHPHPRAEEIVMSGTQSRPLRGVRLPLVGPAGWGWIEDPEAADQAVRAVLLTEPGERIGRPLFGAGLRRFLFQPNSLETRTRMRLTIEDAIGRDLPRLKLEGVEIATAPREPERLEITVRFRIPGSAVPQAATVGLNLQGGG</sequence>
<dbReference type="Gene3D" id="3.10.450.40">
    <property type="match status" value="1"/>
</dbReference>
<name>A0A317FGN1_9PROT</name>